<evidence type="ECO:0000313" key="2">
    <source>
        <dbReference type="EMBL" id="KAF7338067.1"/>
    </source>
</evidence>
<proteinExistence type="predicted"/>
<reference evidence="2" key="1">
    <citation type="submission" date="2020-05" db="EMBL/GenBank/DDBJ databases">
        <title>Mycena genomes resolve the evolution of fungal bioluminescence.</title>
        <authorList>
            <person name="Tsai I.J."/>
        </authorList>
    </citation>
    <scope>NUCLEOTIDE SEQUENCE</scope>
    <source>
        <strain evidence="2">CCC161011</strain>
    </source>
</reference>
<dbReference type="Proteomes" id="UP000620124">
    <property type="component" value="Unassembled WGS sequence"/>
</dbReference>
<organism evidence="2 3">
    <name type="scientific">Mycena venus</name>
    <dbReference type="NCBI Taxonomy" id="2733690"/>
    <lineage>
        <taxon>Eukaryota</taxon>
        <taxon>Fungi</taxon>
        <taxon>Dikarya</taxon>
        <taxon>Basidiomycota</taxon>
        <taxon>Agaricomycotina</taxon>
        <taxon>Agaricomycetes</taxon>
        <taxon>Agaricomycetidae</taxon>
        <taxon>Agaricales</taxon>
        <taxon>Marasmiineae</taxon>
        <taxon>Mycenaceae</taxon>
        <taxon>Mycena</taxon>
    </lineage>
</organism>
<accession>A0A8H7CJB7</accession>
<dbReference type="OrthoDB" id="2984747at2759"/>
<feature type="compositionally biased region" description="Basic and acidic residues" evidence="1">
    <location>
        <begin position="316"/>
        <end position="325"/>
    </location>
</feature>
<comment type="caution">
    <text evidence="2">The sequence shown here is derived from an EMBL/GenBank/DDBJ whole genome shotgun (WGS) entry which is preliminary data.</text>
</comment>
<gene>
    <name evidence="2" type="ORF">MVEN_02031100</name>
</gene>
<sequence>MFEDYCLSCGKELDTDRAYCNEQCQSGDLTSPSLSEASSTFSSPHLQYAGGQDVPALVPSALGRALRAYTAHDRYSASSSSASSTAWSVLTDDDDSEFDDPHLDVSHRRPNALSYARRPSGTNNPPPAPPLPHRVRLLFESHDISDCDVSDFADVPDHLSSSEGGHDHDLARPQTATITPTSSKSIRNRKRNRASLPTYFSMLQINGASSSSSSSARERERDNTILPPRSQGGVSPVSCSSGHTVTVAATLIPGQRPSPPTPKLSLIAGLASAVSPHHAHSHQTPRGRRRESADSPRRLRSASSDRLRSRSPSPARRRDSDEKVADWSSALASAVARGAGPREREAGEQPAGEDVQCVAAVHWGREERCEPESCAAREGEGAGEGGGA</sequence>
<feature type="region of interest" description="Disordered" evidence="1">
    <location>
        <begin position="272"/>
        <end position="354"/>
    </location>
</feature>
<evidence type="ECO:0000256" key="1">
    <source>
        <dbReference type="SAM" id="MobiDB-lite"/>
    </source>
</evidence>
<feature type="compositionally biased region" description="Basic residues" evidence="1">
    <location>
        <begin position="277"/>
        <end position="289"/>
    </location>
</feature>
<feature type="region of interest" description="Disordered" evidence="1">
    <location>
        <begin position="155"/>
        <end position="241"/>
    </location>
</feature>
<feature type="region of interest" description="Disordered" evidence="1">
    <location>
        <begin position="368"/>
        <end position="388"/>
    </location>
</feature>
<feature type="compositionally biased region" description="Basic and acidic residues" evidence="1">
    <location>
        <begin position="290"/>
        <end position="308"/>
    </location>
</feature>
<dbReference type="EMBL" id="JACAZI010000021">
    <property type="protein sequence ID" value="KAF7338067.1"/>
    <property type="molecule type" value="Genomic_DNA"/>
</dbReference>
<dbReference type="AlphaFoldDB" id="A0A8H7CJB7"/>
<protein>
    <submittedName>
        <fullName evidence="2">Uncharacterized protein</fullName>
    </submittedName>
</protein>
<feature type="compositionally biased region" description="Basic and acidic residues" evidence="1">
    <location>
        <begin position="368"/>
        <end position="380"/>
    </location>
</feature>
<name>A0A8H7CJB7_9AGAR</name>
<keyword evidence="3" id="KW-1185">Reference proteome</keyword>
<feature type="region of interest" description="Disordered" evidence="1">
    <location>
        <begin position="97"/>
        <end position="133"/>
    </location>
</feature>
<evidence type="ECO:0000313" key="3">
    <source>
        <dbReference type="Proteomes" id="UP000620124"/>
    </source>
</evidence>